<dbReference type="HAMAP" id="MF_00743">
    <property type="entry name" value="FumaraseC"/>
    <property type="match status" value="1"/>
</dbReference>
<evidence type="ECO:0000313" key="9">
    <source>
        <dbReference type="Proteomes" id="UP000285286"/>
    </source>
</evidence>
<feature type="binding site" evidence="5">
    <location>
        <position position="317"/>
    </location>
    <ligand>
        <name>substrate</name>
    </ligand>
</feature>
<dbReference type="Gene3D" id="1.10.275.10">
    <property type="entry name" value="Fumarase/aspartase (N-terminal domain)"/>
    <property type="match status" value="1"/>
</dbReference>
<keyword evidence="5" id="KW-0963">Cytoplasm</keyword>
<feature type="binding site" evidence="5">
    <location>
        <begin position="96"/>
        <end position="98"/>
    </location>
    <ligand>
        <name>substrate</name>
    </ligand>
</feature>
<comment type="caution">
    <text evidence="8">The sequence shown here is derived from an EMBL/GenBank/DDBJ whole genome shotgun (WGS) entry which is preliminary data.</text>
</comment>
<dbReference type="InterPro" id="IPR024083">
    <property type="entry name" value="Fumarase/histidase_N"/>
</dbReference>
<feature type="binding site" description="in site B" evidence="5">
    <location>
        <begin position="127"/>
        <end position="130"/>
    </location>
    <ligand>
        <name>substrate</name>
    </ligand>
</feature>
<dbReference type="Gene3D" id="1.10.40.30">
    <property type="entry name" value="Fumarase/aspartase (C-terminal domain)"/>
    <property type="match status" value="1"/>
</dbReference>
<dbReference type="FunFam" id="1.10.40.30:FF:000002">
    <property type="entry name" value="Fumarate hydratase class II"/>
    <property type="match status" value="1"/>
</dbReference>
<dbReference type="InterPro" id="IPR000362">
    <property type="entry name" value="Fumarate_lyase_fam"/>
</dbReference>
<name>A0A423D4I4_9PSED</name>
<evidence type="ECO:0000256" key="5">
    <source>
        <dbReference type="HAMAP-Rule" id="MF_00743"/>
    </source>
</evidence>
<gene>
    <name evidence="5" type="primary">fumC</name>
    <name evidence="8" type="ORF">BHU25_19930</name>
</gene>
<dbReference type="GO" id="GO:0005737">
    <property type="term" value="C:cytoplasm"/>
    <property type="evidence" value="ECO:0007669"/>
    <property type="project" value="UniProtKB-SubCell"/>
</dbReference>
<dbReference type="PANTHER" id="PTHR11444">
    <property type="entry name" value="ASPARTATEAMMONIA/ARGININOSUCCINATE/ADENYLOSUCCINATE LYASE"/>
    <property type="match status" value="1"/>
</dbReference>
<feature type="domain" description="Fumarate lyase N-terminal" evidence="6">
    <location>
        <begin position="10"/>
        <end position="340"/>
    </location>
</feature>
<feature type="domain" description="Fumarase C C-terminal" evidence="7">
    <location>
        <begin position="406"/>
        <end position="458"/>
    </location>
</feature>
<feature type="binding site" evidence="5">
    <location>
        <position position="185"/>
    </location>
    <ligand>
        <name>substrate</name>
    </ligand>
</feature>
<comment type="subunit">
    <text evidence="3 5">Homotetramer.</text>
</comment>
<feature type="active site" evidence="5">
    <location>
        <position position="316"/>
    </location>
</feature>
<dbReference type="FunFam" id="1.10.275.10:FF:000001">
    <property type="entry name" value="Fumarate hydratase, mitochondrial"/>
    <property type="match status" value="1"/>
</dbReference>
<protein>
    <recommendedName>
        <fullName evidence="5">Fumarate hydratase class II</fullName>
        <shortName evidence="5">Fumarase C</shortName>
        <ecNumber evidence="5">4.2.1.2</ecNumber>
    </recommendedName>
    <alternativeName>
        <fullName evidence="5">Aerobic fumarase</fullName>
    </alternativeName>
    <alternativeName>
        <fullName evidence="5">Iron-independent fumarase</fullName>
    </alternativeName>
</protein>
<dbReference type="GO" id="GO:0006108">
    <property type="term" value="P:malate metabolic process"/>
    <property type="evidence" value="ECO:0007669"/>
    <property type="project" value="TreeGrafter"/>
</dbReference>
<dbReference type="InterPro" id="IPR018951">
    <property type="entry name" value="Fumarase_C_C"/>
</dbReference>
<dbReference type="FunFam" id="1.20.200.10:FF:000001">
    <property type="entry name" value="Fumarate hydratase, mitochondrial"/>
    <property type="match status" value="1"/>
</dbReference>
<comment type="subcellular location">
    <subcellularLocation>
        <location evidence="5">Cytoplasm</location>
    </subcellularLocation>
</comment>
<evidence type="ECO:0000259" key="6">
    <source>
        <dbReference type="Pfam" id="PF00206"/>
    </source>
</evidence>
<evidence type="ECO:0000256" key="1">
    <source>
        <dbReference type="ARBA" id="ARBA00005596"/>
    </source>
</evidence>
<dbReference type="NCBIfam" id="NF008909">
    <property type="entry name" value="PRK12273.1"/>
    <property type="match status" value="1"/>
</dbReference>
<sequence>MSRIETDSLGQVEVPDQAYWGAQTQRSLINFAIGKERMPLAVLHALALIKKAAARVNNRNGDLAADIARLIEQAADEVLDGQLDDQFPLVVWQTGSGTQSNMNVNEVIAGRANELAGNGRGGKTPVHPNDHVNRSQSSNDCFPTAMHIAAAQAVQHKLLPAITELSSGLAELSARHQHLVKTGRTHMMDATPITFGQELSAYVAQLDYAQRAIRSALPAVCELAQGGTAVGTGLNAPHGFAEAIAAELAALSGLPFVTAPNKFAALAGHEPLTTLAGGLKTLAVALMKLANDLRLLGSGPRGGIAEVRLPANEPGSSIMPGKVNPTQCEALSMLACQVLGNDTAIGFAASQGHLQLNVFKPVIIHNLLQSIELLADGCSNFQQHCIAGIEPDPEQMAAHLERGLMLVTALNPHIGYDKAAEIAKKAYSEGTTLREAALSLGYLSNEQFDQWVRPEKMLEPGAKG</sequence>
<dbReference type="InterPro" id="IPR005677">
    <property type="entry name" value="Fum_hydII"/>
</dbReference>
<organism evidence="8 9">
    <name type="scientific">Pseudomonas vranovensis</name>
    <dbReference type="NCBI Taxonomy" id="321661"/>
    <lineage>
        <taxon>Bacteria</taxon>
        <taxon>Pseudomonadati</taxon>
        <taxon>Pseudomonadota</taxon>
        <taxon>Gammaproteobacteria</taxon>
        <taxon>Pseudomonadales</taxon>
        <taxon>Pseudomonadaceae</taxon>
        <taxon>Pseudomonas</taxon>
    </lineage>
</organism>
<evidence type="ECO:0000313" key="8">
    <source>
        <dbReference type="EMBL" id="ROL66470.1"/>
    </source>
</evidence>
<evidence type="ECO:0000259" key="7">
    <source>
        <dbReference type="Pfam" id="PF10415"/>
    </source>
</evidence>
<evidence type="ECO:0000256" key="3">
    <source>
        <dbReference type="ARBA" id="ARBA00011881"/>
    </source>
</evidence>
<dbReference type="GO" id="GO:0006106">
    <property type="term" value="P:fumarate metabolic process"/>
    <property type="evidence" value="ECO:0007669"/>
    <property type="project" value="InterPro"/>
</dbReference>
<dbReference type="RefSeq" id="WP_045195415.1">
    <property type="nucleotide sequence ID" value="NZ_CP158809.1"/>
</dbReference>
<dbReference type="Gene3D" id="1.20.200.10">
    <property type="entry name" value="Fumarase/aspartase (Central domain)"/>
    <property type="match status" value="1"/>
</dbReference>
<comment type="similarity">
    <text evidence="1">Belongs to the class-II fumarase/aspartase family. Aspartase subfamily.</text>
</comment>
<evidence type="ECO:0000256" key="2">
    <source>
        <dbReference type="ARBA" id="ARBA00009084"/>
    </source>
</evidence>
<dbReference type="SUPFAM" id="SSF48557">
    <property type="entry name" value="L-aspartase-like"/>
    <property type="match status" value="1"/>
</dbReference>
<feature type="site" description="Important for catalytic activity" evidence="5">
    <location>
        <position position="329"/>
    </location>
</feature>
<comment type="pathway">
    <text evidence="5">Carbohydrate metabolism; tricarboxylic acid cycle; (S)-malate from fumarate: step 1/1.</text>
</comment>
<comment type="function">
    <text evidence="5">Involved in the TCA cycle. Catalyzes the stereospecific interconversion of fumarate to L-malate.</text>
</comment>
<reference evidence="8 9" key="1">
    <citation type="submission" date="2016-10" db="EMBL/GenBank/DDBJ databases">
        <title>Comparative genome analysis of multiple Pseudomonas spp. focuses on biocontrol and plant growth promoting traits.</title>
        <authorList>
            <person name="Tao X.-Y."/>
            <person name="Taylor C.G."/>
        </authorList>
    </citation>
    <scope>NUCLEOTIDE SEQUENCE [LARGE SCALE GENOMIC DNA]</scope>
    <source>
        <strain evidence="8 9">15D11</strain>
    </source>
</reference>
<dbReference type="PRINTS" id="PR00149">
    <property type="entry name" value="FUMRATELYASE"/>
</dbReference>
<dbReference type="InterPro" id="IPR008948">
    <property type="entry name" value="L-Aspartase-like"/>
</dbReference>
<dbReference type="InterPro" id="IPR022761">
    <property type="entry name" value="Fumarate_lyase_N"/>
</dbReference>
<dbReference type="CDD" id="cd01362">
    <property type="entry name" value="Fumarase_classII"/>
    <property type="match status" value="1"/>
</dbReference>
<proteinExistence type="inferred from homology"/>
<comment type="miscellaneous">
    <text evidence="5">There are 2 substrate-binding sites: the catalytic A site, and the non-catalytic B site that may play a role in the transfer of substrate or product between the active site and the solvent. Alternatively, the B site may bind allosteric effectors.</text>
</comment>
<keyword evidence="5" id="KW-0816">Tricarboxylic acid cycle</keyword>
<accession>A0A423D4I4</accession>
<keyword evidence="9" id="KW-1185">Reference proteome</keyword>
<dbReference type="Pfam" id="PF10415">
    <property type="entry name" value="FumaraseC_C"/>
    <property type="match status" value="1"/>
</dbReference>
<dbReference type="AlphaFoldDB" id="A0A423D4I4"/>
<dbReference type="NCBIfam" id="TIGR00979">
    <property type="entry name" value="fumC_II"/>
    <property type="match status" value="1"/>
</dbReference>
<dbReference type="GO" id="GO:0004333">
    <property type="term" value="F:fumarate hydratase activity"/>
    <property type="evidence" value="ECO:0007669"/>
    <property type="project" value="UniProtKB-UniRule"/>
</dbReference>
<dbReference type="Pfam" id="PF00206">
    <property type="entry name" value="Lyase_1"/>
    <property type="match status" value="1"/>
</dbReference>
<dbReference type="PROSITE" id="PS00163">
    <property type="entry name" value="FUMARATE_LYASES"/>
    <property type="match status" value="1"/>
</dbReference>
<dbReference type="InterPro" id="IPR020557">
    <property type="entry name" value="Fumarate_lyase_CS"/>
</dbReference>
<comment type="similarity">
    <text evidence="2 5">Belongs to the class-II fumarase/aspartase family. Fumarase subfamily.</text>
</comment>
<feature type="active site" description="Proton donor/acceptor" evidence="5">
    <location>
        <position position="186"/>
    </location>
</feature>
<dbReference type="EC" id="4.2.1.2" evidence="5"/>
<comment type="catalytic activity">
    <reaction evidence="5">
        <text>(S)-malate = fumarate + H2O</text>
        <dbReference type="Rhea" id="RHEA:12460"/>
        <dbReference type="ChEBI" id="CHEBI:15377"/>
        <dbReference type="ChEBI" id="CHEBI:15589"/>
        <dbReference type="ChEBI" id="CHEBI:29806"/>
        <dbReference type="EC" id="4.2.1.2"/>
    </reaction>
</comment>
<dbReference type="EMBL" id="MOAM01000028">
    <property type="protein sequence ID" value="ROL66470.1"/>
    <property type="molecule type" value="Genomic_DNA"/>
</dbReference>
<dbReference type="Proteomes" id="UP000285286">
    <property type="component" value="Unassembled WGS sequence"/>
</dbReference>
<feature type="binding site" evidence="5">
    <location>
        <begin position="137"/>
        <end position="139"/>
    </location>
    <ligand>
        <name>substrate</name>
    </ligand>
</feature>
<keyword evidence="4 5" id="KW-0456">Lyase</keyword>
<dbReference type="PANTHER" id="PTHR11444:SF1">
    <property type="entry name" value="FUMARATE HYDRATASE, MITOCHONDRIAL"/>
    <property type="match status" value="1"/>
</dbReference>
<dbReference type="NCBIfam" id="NF009089">
    <property type="entry name" value="PRK12425.1"/>
    <property type="match status" value="1"/>
</dbReference>
<feature type="binding site" evidence="5">
    <location>
        <begin position="322"/>
        <end position="324"/>
    </location>
    <ligand>
        <name>substrate</name>
    </ligand>
</feature>
<dbReference type="GO" id="GO:0006099">
    <property type="term" value="P:tricarboxylic acid cycle"/>
    <property type="evidence" value="ECO:0007669"/>
    <property type="project" value="UniProtKB-UniRule"/>
</dbReference>
<dbReference type="STRING" id="1292031.GCA_000425805_03284"/>
<dbReference type="UniPathway" id="UPA00223">
    <property type="reaction ID" value="UER01007"/>
</dbReference>
<evidence type="ECO:0000256" key="4">
    <source>
        <dbReference type="ARBA" id="ARBA00023239"/>
    </source>
</evidence>